<evidence type="ECO:0000256" key="8">
    <source>
        <dbReference type="SAM" id="MobiDB-lite"/>
    </source>
</evidence>
<dbReference type="Proteomes" id="UP001642483">
    <property type="component" value="Unassembled WGS sequence"/>
</dbReference>
<proteinExistence type="inferred from homology"/>
<dbReference type="PANTHER" id="PTHR13063:SF10">
    <property type="entry name" value="NITRIC OXIDE SYNTHASE-INTERACTING PROTEIN"/>
    <property type="match status" value="1"/>
</dbReference>
<dbReference type="InterPro" id="IPR016818">
    <property type="entry name" value="NOSIP"/>
</dbReference>
<keyword evidence="7" id="KW-0175">Coiled coil</keyword>
<protein>
    <recommendedName>
        <fullName evidence="3">Nitric oxide synthase-interacting protein</fullName>
    </recommendedName>
    <alternativeName>
        <fullName evidence="5">E3 ubiquitin-protein ligase NOSIP</fullName>
    </alternativeName>
    <alternativeName>
        <fullName evidence="6">RING-type E3 ubiquitin transferase NOSIP</fullName>
    </alternativeName>
</protein>
<dbReference type="CDD" id="cd16661">
    <property type="entry name" value="RING-Ubox1_NOSIP"/>
    <property type="match status" value="1"/>
</dbReference>
<dbReference type="CDD" id="cd16662">
    <property type="entry name" value="RING-Ubox2_NOSIP"/>
    <property type="match status" value="1"/>
</dbReference>
<keyword evidence="11" id="KW-1185">Reference proteome</keyword>
<feature type="domain" description="Nitric oxide synthase-interacting protein zinc-finger" evidence="9">
    <location>
        <begin position="91"/>
        <end position="165"/>
    </location>
</feature>
<evidence type="ECO:0000256" key="6">
    <source>
        <dbReference type="ARBA" id="ARBA00032934"/>
    </source>
</evidence>
<evidence type="ECO:0000256" key="4">
    <source>
        <dbReference type="ARBA" id="ARBA00023242"/>
    </source>
</evidence>
<comment type="similarity">
    <text evidence="2">Belongs to the NOSIP family.</text>
</comment>
<feature type="coiled-coil region" evidence="7">
    <location>
        <begin position="165"/>
        <end position="199"/>
    </location>
</feature>
<name>A0ABP0GGJ4_CLALP</name>
<feature type="compositionally biased region" description="Basic and acidic residues" evidence="8">
    <location>
        <begin position="220"/>
        <end position="229"/>
    </location>
</feature>
<evidence type="ECO:0000313" key="10">
    <source>
        <dbReference type="EMBL" id="CAK8689310.1"/>
    </source>
</evidence>
<keyword evidence="4" id="KW-0539">Nucleus</keyword>
<evidence type="ECO:0000256" key="7">
    <source>
        <dbReference type="SAM" id="Coils"/>
    </source>
</evidence>
<sequence>MYRFRNPALQLFHFLISGEPTEEVARPCLKTCKVAIIELGYAIRCCVGNSKSSKKYSRFHRALEDVEAKFRCAPQRKTQICAALKHIMTRHGKNATASSVYSYHERKKDTQQSNYGTRSSRMGKDSVKDFDACCLTLQLCRNPVVTPQGYLYEKEAILEYIVHQKRLIAKQMKEYEKQKHKEEKELKELAEAENRSKVESFMKSEKSIVSKSLDSFEKKTVDTKNRAKDAATSSSTSDDSKEKNLPSFWIPSLTPQANKDKVAKPDSKVYCPMSKKPLKLKDLIPVKFTPIADRDKKTSVIAKKDRWMCAVTHDTLGNFIPCAVLRPTGDVVTMECVEKIIRKNNMQHPINGQLLKEKDIIPLDRGGTGFASTNKDLDAKKYTPVMMVA</sequence>
<evidence type="ECO:0000256" key="5">
    <source>
        <dbReference type="ARBA" id="ARBA00029661"/>
    </source>
</evidence>
<evidence type="ECO:0000313" key="11">
    <source>
        <dbReference type="Proteomes" id="UP001642483"/>
    </source>
</evidence>
<dbReference type="InterPro" id="IPR031790">
    <property type="entry name" value="Znf-NOSIP"/>
</dbReference>
<evidence type="ECO:0000256" key="2">
    <source>
        <dbReference type="ARBA" id="ARBA00008126"/>
    </source>
</evidence>
<reference evidence="10 11" key="1">
    <citation type="submission" date="2024-02" db="EMBL/GenBank/DDBJ databases">
        <authorList>
            <person name="Daric V."/>
            <person name="Darras S."/>
        </authorList>
    </citation>
    <scope>NUCLEOTIDE SEQUENCE [LARGE SCALE GENOMIC DNA]</scope>
</reference>
<comment type="subcellular location">
    <subcellularLocation>
        <location evidence="1">Nucleus</location>
    </subcellularLocation>
</comment>
<dbReference type="EMBL" id="CAWYQH010000108">
    <property type="protein sequence ID" value="CAK8689310.1"/>
    <property type="molecule type" value="Genomic_DNA"/>
</dbReference>
<dbReference type="SUPFAM" id="SSF57850">
    <property type="entry name" value="RING/U-box"/>
    <property type="match status" value="1"/>
</dbReference>
<evidence type="ECO:0000256" key="1">
    <source>
        <dbReference type="ARBA" id="ARBA00004123"/>
    </source>
</evidence>
<gene>
    <name evidence="10" type="ORF">CVLEPA_LOCUS21331</name>
</gene>
<dbReference type="Pfam" id="PF15906">
    <property type="entry name" value="zf-NOSIP"/>
    <property type="match status" value="1"/>
</dbReference>
<dbReference type="InterPro" id="IPR013083">
    <property type="entry name" value="Znf_RING/FYVE/PHD"/>
</dbReference>
<comment type="caution">
    <text evidence="10">The sequence shown here is derived from an EMBL/GenBank/DDBJ whole genome shotgun (WGS) entry which is preliminary data.</text>
</comment>
<feature type="region of interest" description="Disordered" evidence="8">
    <location>
        <begin position="220"/>
        <end position="252"/>
    </location>
</feature>
<dbReference type="Gene3D" id="3.30.40.10">
    <property type="entry name" value="Zinc/RING finger domain, C3HC4 (zinc finger)"/>
    <property type="match status" value="2"/>
</dbReference>
<dbReference type="PANTHER" id="PTHR13063">
    <property type="entry name" value="ENOS INTERACTING PROTEIN"/>
    <property type="match status" value="1"/>
</dbReference>
<evidence type="ECO:0000259" key="9">
    <source>
        <dbReference type="Pfam" id="PF15906"/>
    </source>
</evidence>
<accession>A0ABP0GGJ4</accession>
<organism evidence="10 11">
    <name type="scientific">Clavelina lepadiformis</name>
    <name type="common">Light-bulb sea squirt</name>
    <name type="synonym">Ascidia lepadiformis</name>
    <dbReference type="NCBI Taxonomy" id="159417"/>
    <lineage>
        <taxon>Eukaryota</taxon>
        <taxon>Metazoa</taxon>
        <taxon>Chordata</taxon>
        <taxon>Tunicata</taxon>
        <taxon>Ascidiacea</taxon>
        <taxon>Aplousobranchia</taxon>
        <taxon>Clavelinidae</taxon>
        <taxon>Clavelina</taxon>
    </lineage>
</organism>
<evidence type="ECO:0000256" key="3">
    <source>
        <dbReference type="ARBA" id="ARBA00016935"/>
    </source>
</evidence>